<evidence type="ECO:0000313" key="3">
    <source>
        <dbReference type="Proteomes" id="UP000297564"/>
    </source>
</evidence>
<comment type="caution">
    <text evidence="2">The sequence shown here is derived from an EMBL/GenBank/DDBJ whole genome shotgun (WGS) entry which is preliminary data.</text>
</comment>
<accession>A0A4Z0BJK0</accession>
<protein>
    <submittedName>
        <fullName evidence="2">Uncharacterized protein</fullName>
    </submittedName>
</protein>
<sequence length="87" mass="9633">MREPGHRLHGDDGGEDHAGITKPREQRCHGFRQSGTRPRRPSAPPPPEPFGLSLSKPSARRPREPFDRLRANGGVRSGMRFTGASPR</sequence>
<feature type="region of interest" description="Disordered" evidence="1">
    <location>
        <begin position="1"/>
        <end position="87"/>
    </location>
</feature>
<evidence type="ECO:0000313" key="2">
    <source>
        <dbReference type="EMBL" id="TFY98447.1"/>
    </source>
</evidence>
<feature type="compositionally biased region" description="Basic and acidic residues" evidence="1">
    <location>
        <begin position="61"/>
        <end position="70"/>
    </location>
</feature>
<reference evidence="2 3" key="1">
    <citation type="submission" date="2019-03" db="EMBL/GenBank/DDBJ databases">
        <title>Ramlibacter rhizophilus CCTCC AB2015357, whole genome shotgun sequence.</title>
        <authorList>
            <person name="Zhang X."/>
            <person name="Feng G."/>
            <person name="Zhu H."/>
        </authorList>
    </citation>
    <scope>NUCLEOTIDE SEQUENCE [LARGE SCALE GENOMIC DNA]</scope>
    <source>
        <strain evidence="2 3">CCTCC AB2015357</strain>
    </source>
</reference>
<proteinExistence type="predicted"/>
<evidence type="ECO:0000256" key="1">
    <source>
        <dbReference type="SAM" id="MobiDB-lite"/>
    </source>
</evidence>
<feature type="compositionally biased region" description="Basic and acidic residues" evidence="1">
    <location>
        <begin position="1"/>
        <end position="28"/>
    </location>
</feature>
<gene>
    <name evidence="2" type="ORF">EZ242_12940</name>
</gene>
<dbReference type="AlphaFoldDB" id="A0A4Z0BJK0"/>
<name>A0A4Z0BJK0_9BURK</name>
<dbReference type="Proteomes" id="UP000297564">
    <property type="component" value="Unassembled WGS sequence"/>
</dbReference>
<keyword evidence="3" id="KW-1185">Reference proteome</keyword>
<organism evidence="2 3">
    <name type="scientific">Ramlibacter rhizophilus</name>
    <dbReference type="NCBI Taxonomy" id="1781167"/>
    <lineage>
        <taxon>Bacteria</taxon>
        <taxon>Pseudomonadati</taxon>
        <taxon>Pseudomonadota</taxon>
        <taxon>Betaproteobacteria</taxon>
        <taxon>Burkholderiales</taxon>
        <taxon>Comamonadaceae</taxon>
        <taxon>Ramlibacter</taxon>
    </lineage>
</organism>
<dbReference type="EMBL" id="SMLL01000005">
    <property type="protein sequence ID" value="TFY98447.1"/>
    <property type="molecule type" value="Genomic_DNA"/>
</dbReference>